<protein>
    <submittedName>
        <fullName evidence="2">Uncharacterized protein</fullName>
    </submittedName>
</protein>
<organism evidence="2 3">
    <name type="scientific">Trifolium pratense</name>
    <name type="common">Red clover</name>
    <dbReference type="NCBI Taxonomy" id="57577"/>
    <lineage>
        <taxon>Eukaryota</taxon>
        <taxon>Viridiplantae</taxon>
        <taxon>Streptophyta</taxon>
        <taxon>Embryophyta</taxon>
        <taxon>Tracheophyta</taxon>
        <taxon>Spermatophyta</taxon>
        <taxon>Magnoliopsida</taxon>
        <taxon>eudicotyledons</taxon>
        <taxon>Gunneridae</taxon>
        <taxon>Pentapetalae</taxon>
        <taxon>rosids</taxon>
        <taxon>fabids</taxon>
        <taxon>Fabales</taxon>
        <taxon>Fabaceae</taxon>
        <taxon>Papilionoideae</taxon>
        <taxon>50 kb inversion clade</taxon>
        <taxon>NPAAA clade</taxon>
        <taxon>Hologalegina</taxon>
        <taxon>IRL clade</taxon>
        <taxon>Trifolieae</taxon>
        <taxon>Trifolium</taxon>
    </lineage>
</organism>
<dbReference type="Proteomes" id="UP000236291">
    <property type="component" value="Unassembled WGS sequence"/>
</dbReference>
<evidence type="ECO:0000313" key="3">
    <source>
        <dbReference type="Proteomes" id="UP000236291"/>
    </source>
</evidence>
<accession>A0A2K3MIA5</accession>
<feature type="non-terminal residue" evidence="2">
    <location>
        <position position="1"/>
    </location>
</feature>
<dbReference type="AlphaFoldDB" id="A0A2K3MIA5"/>
<proteinExistence type="predicted"/>
<dbReference type="EMBL" id="ASHM01063129">
    <property type="protein sequence ID" value="PNX90530.1"/>
    <property type="molecule type" value="Genomic_DNA"/>
</dbReference>
<comment type="caution">
    <text evidence="2">The sequence shown here is derived from an EMBL/GenBank/DDBJ whole genome shotgun (WGS) entry which is preliminary data.</text>
</comment>
<evidence type="ECO:0000313" key="2">
    <source>
        <dbReference type="EMBL" id="PNX90530.1"/>
    </source>
</evidence>
<gene>
    <name evidence="2" type="ORF">L195_g046654</name>
</gene>
<sequence>SAATINSFCTDLCTNSSAICTIHRFLTVTTYGPIGAADFWPKNAGDGDTEKQGTFSSHHHSVREGGRSRVRVGGGWSSIWEEEEEE</sequence>
<reference evidence="2 3" key="1">
    <citation type="journal article" date="2014" name="Am. J. Bot.">
        <title>Genome assembly and annotation for red clover (Trifolium pratense; Fabaceae).</title>
        <authorList>
            <person name="Istvanek J."/>
            <person name="Jaros M."/>
            <person name="Krenek A."/>
            <person name="Repkova J."/>
        </authorList>
    </citation>
    <scope>NUCLEOTIDE SEQUENCE [LARGE SCALE GENOMIC DNA]</scope>
    <source>
        <strain evidence="3">cv. Tatra</strain>
        <tissue evidence="2">Young leaves</tissue>
    </source>
</reference>
<feature type="region of interest" description="Disordered" evidence="1">
    <location>
        <begin position="42"/>
        <end position="86"/>
    </location>
</feature>
<name>A0A2K3MIA5_TRIPR</name>
<evidence type="ECO:0000256" key="1">
    <source>
        <dbReference type="SAM" id="MobiDB-lite"/>
    </source>
</evidence>
<reference evidence="2 3" key="2">
    <citation type="journal article" date="2017" name="Front. Plant Sci.">
        <title>Gene Classification and Mining of Molecular Markers Useful in Red Clover (Trifolium pratense) Breeding.</title>
        <authorList>
            <person name="Istvanek J."/>
            <person name="Dluhosova J."/>
            <person name="Dluhos P."/>
            <person name="Patkova L."/>
            <person name="Nedelnik J."/>
            <person name="Repkova J."/>
        </authorList>
    </citation>
    <scope>NUCLEOTIDE SEQUENCE [LARGE SCALE GENOMIC DNA]</scope>
    <source>
        <strain evidence="3">cv. Tatra</strain>
        <tissue evidence="2">Young leaves</tissue>
    </source>
</reference>